<dbReference type="FunCoup" id="F4P5P4">
    <property type="interactions" value="203"/>
</dbReference>
<organism evidence="7 8">
    <name type="scientific">Batrachochytrium dendrobatidis (strain JAM81 / FGSC 10211)</name>
    <name type="common">Frog chytrid fungus</name>
    <dbReference type="NCBI Taxonomy" id="684364"/>
    <lineage>
        <taxon>Eukaryota</taxon>
        <taxon>Fungi</taxon>
        <taxon>Fungi incertae sedis</taxon>
        <taxon>Chytridiomycota</taxon>
        <taxon>Chytridiomycota incertae sedis</taxon>
        <taxon>Chytridiomycetes</taxon>
        <taxon>Rhizophydiales</taxon>
        <taxon>Rhizophydiales incertae sedis</taxon>
        <taxon>Batrachochytrium</taxon>
    </lineage>
</organism>
<dbReference type="FunFam" id="3.90.1150.210:FF:000003">
    <property type="entry name" value="F-actin-capping protein subunit alpha"/>
    <property type="match status" value="1"/>
</dbReference>
<evidence type="ECO:0000313" key="8">
    <source>
        <dbReference type="Proteomes" id="UP000007241"/>
    </source>
</evidence>
<dbReference type="PROSITE" id="PS00748">
    <property type="entry name" value="F_ACTIN_CAPPING_A_1"/>
    <property type="match status" value="1"/>
</dbReference>
<dbReference type="HOGENOM" id="CLU_045161_0_0_1"/>
<keyword evidence="3 6" id="KW-0117">Actin capping</keyword>
<dbReference type="PRINTS" id="PR00191">
    <property type="entry name" value="FACTINCAPA"/>
</dbReference>
<dbReference type="RefSeq" id="XP_006680060.1">
    <property type="nucleotide sequence ID" value="XM_006679997.1"/>
</dbReference>
<dbReference type="Gene3D" id="3.90.1150.210">
    <property type="entry name" value="F-actin capping protein, beta subunit"/>
    <property type="match status" value="1"/>
</dbReference>
<sequence length="280" mass="31290">MTATDAEKLEIVSGFIKDSPPGEINDVFNDVRSLVADDSLLQNTIESTFADHHAKQLVSVQVPSKDYEVILGEYGCIEPSKYVDPRSGQALIVDLVHQTVKSVEPYHSKCSAHLLDQRAALDVAVQEYTASFYPSSVCTVWATEDEALVIAIVANKYHPDSFWSGRWRSLWRLEPKSSMLTGSAKVQVHYYEDGNVQHNSTQDYSVSITASDQEPSTLAATVIKHISKLEAEYQTTLNDQHNRLALETFKSLRRALPISRTKIEWQGILSYKIGSELVSK</sequence>
<evidence type="ECO:0000313" key="7">
    <source>
        <dbReference type="EMBL" id="EGF79220.1"/>
    </source>
</evidence>
<accession>F4P5P4</accession>
<evidence type="ECO:0000256" key="3">
    <source>
        <dbReference type="ARBA" id="ARBA00022467"/>
    </source>
</evidence>
<name>F4P5P4_BATDJ</name>
<dbReference type="SUPFAM" id="SSF90096">
    <property type="entry name" value="Subunits of heterodimeric actin filament capping protein Capz"/>
    <property type="match status" value="1"/>
</dbReference>
<dbReference type="GO" id="GO:0051016">
    <property type="term" value="P:barbed-end actin filament capping"/>
    <property type="evidence" value="ECO:0000318"/>
    <property type="project" value="GO_Central"/>
</dbReference>
<proteinExistence type="inferred from homology"/>
<reference evidence="7 8" key="1">
    <citation type="submission" date="2009-12" db="EMBL/GenBank/DDBJ databases">
        <title>The draft genome of Batrachochytrium dendrobatidis.</title>
        <authorList>
            <consortium name="US DOE Joint Genome Institute (JGI-PGF)"/>
            <person name="Kuo A."/>
            <person name="Salamov A."/>
            <person name="Schmutz J."/>
            <person name="Lucas S."/>
            <person name="Pitluck S."/>
            <person name="Rosenblum E."/>
            <person name="Stajich J."/>
            <person name="Eisen M."/>
            <person name="Grigoriev I.V."/>
        </authorList>
    </citation>
    <scope>NUCLEOTIDE SEQUENCE [LARGE SCALE GENOMIC DNA]</scope>
    <source>
        <strain evidence="8">JAM81 / FGSC 10211</strain>
    </source>
</reference>
<dbReference type="AlphaFoldDB" id="F4P5P4"/>
<evidence type="ECO:0000256" key="2">
    <source>
        <dbReference type="ARBA" id="ARBA00014038"/>
    </source>
</evidence>
<dbReference type="GO" id="GO:0030863">
    <property type="term" value="C:cortical cytoskeleton"/>
    <property type="evidence" value="ECO:0000318"/>
    <property type="project" value="GO_Central"/>
</dbReference>
<dbReference type="InterPro" id="IPR037282">
    <property type="entry name" value="CapZ_alpha/beta"/>
</dbReference>
<dbReference type="GO" id="GO:0030036">
    <property type="term" value="P:actin cytoskeleton organization"/>
    <property type="evidence" value="ECO:0000318"/>
    <property type="project" value="GO_Central"/>
</dbReference>
<dbReference type="GO" id="GO:0051015">
    <property type="term" value="F:actin filament binding"/>
    <property type="evidence" value="ECO:0000318"/>
    <property type="project" value="GO_Central"/>
</dbReference>
<dbReference type="STRING" id="684364.F4P5P4"/>
<dbReference type="InterPro" id="IPR017865">
    <property type="entry name" value="F-actin_cap_asu_CS"/>
</dbReference>
<evidence type="ECO:0000256" key="1">
    <source>
        <dbReference type="ARBA" id="ARBA00010479"/>
    </source>
</evidence>
<keyword evidence="8" id="KW-1185">Reference proteome</keyword>
<comment type="similarity">
    <text evidence="1 6">Belongs to the F-actin-capping protein alpha subunit family.</text>
</comment>
<dbReference type="Pfam" id="PF01267">
    <property type="entry name" value="F-actin_cap_A"/>
    <property type="match status" value="1"/>
</dbReference>
<dbReference type="Gene3D" id="3.30.1140.60">
    <property type="entry name" value="F-actin capping protein, alpha subunit"/>
    <property type="match status" value="1"/>
</dbReference>
<dbReference type="Proteomes" id="UP000007241">
    <property type="component" value="Unassembled WGS sequence"/>
</dbReference>
<dbReference type="InterPro" id="IPR042489">
    <property type="entry name" value="CapZ_alpha_1"/>
</dbReference>
<evidence type="ECO:0000256" key="4">
    <source>
        <dbReference type="ARBA" id="ARBA00023203"/>
    </source>
</evidence>
<dbReference type="InParanoid" id="F4P5P4"/>
<dbReference type="GeneID" id="18243529"/>
<dbReference type="PANTHER" id="PTHR10653">
    <property type="entry name" value="F-ACTIN-CAPPING PROTEIN SUBUNIT ALPHA"/>
    <property type="match status" value="1"/>
</dbReference>
<evidence type="ECO:0000256" key="6">
    <source>
        <dbReference type="RuleBase" id="RU365077"/>
    </source>
</evidence>
<dbReference type="OMA" id="VACIEDH"/>
<evidence type="ECO:0000256" key="5">
    <source>
        <dbReference type="ARBA" id="ARBA00025389"/>
    </source>
</evidence>
<dbReference type="GO" id="GO:0008290">
    <property type="term" value="C:F-actin capping protein complex"/>
    <property type="evidence" value="ECO:0000318"/>
    <property type="project" value="GO_Central"/>
</dbReference>
<comment type="subunit">
    <text evidence="6">Heterodimer of an alpha and a beta subunit.</text>
</comment>
<protein>
    <recommendedName>
        <fullName evidence="2 6">F-actin-capping protein subunit alpha</fullName>
    </recommendedName>
</protein>
<dbReference type="PANTHER" id="PTHR10653:SF0">
    <property type="entry name" value="F-ACTIN-CAPPING PROTEIN SUBUNIT ALPHA"/>
    <property type="match status" value="1"/>
</dbReference>
<gene>
    <name evidence="7" type="ORF">BATDEDRAFT_89535</name>
</gene>
<keyword evidence="4 6" id="KW-0009">Actin-binding</keyword>
<dbReference type="EMBL" id="GL882886">
    <property type="protein sequence ID" value="EGF79220.1"/>
    <property type="molecule type" value="Genomic_DNA"/>
</dbReference>
<dbReference type="InterPro" id="IPR002189">
    <property type="entry name" value="CapZ_alpha"/>
</dbReference>
<dbReference type="InterPro" id="IPR042276">
    <property type="entry name" value="CapZ_alpha/beta_2"/>
</dbReference>
<comment type="function">
    <text evidence="5 6">F-actin-capping proteins bind in a Ca(2+)-independent manner to the fast growing ends of actin filaments (barbed end) thereby blocking the exchange of subunits at these ends. Unlike other capping proteins (such as gelsolin and severin), these proteins do not sever actin filaments.</text>
</comment>
<dbReference type="OrthoDB" id="340550at2759"/>